<sequence length="115" mass="12299">MHDNAADGLSLAYGYNEVGELTELKDGLLSGFLAKYDCNTLGRLKITRDGPSNTPIETYGYDATGNRTSLLHAGTTTTYTRPTTSRRLTNVGGVARGYNAVGNTTSVDSLWGKAF</sequence>
<evidence type="ECO:0000313" key="1">
    <source>
        <dbReference type="EMBL" id="XCO73450.1"/>
    </source>
</evidence>
<proteinExistence type="predicted"/>
<protein>
    <recommendedName>
        <fullName evidence="2">RHS repeat protein</fullName>
    </recommendedName>
</protein>
<accession>A0AAU8MN09</accession>
<dbReference type="AlphaFoldDB" id="A0AAU8MN09"/>
<dbReference type="Gene3D" id="2.180.10.10">
    <property type="entry name" value="RHS repeat-associated core"/>
    <property type="match status" value="1"/>
</dbReference>
<dbReference type="EMBL" id="CP159925">
    <property type="protein sequence ID" value="XCO73450.1"/>
    <property type="molecule type" value="Genomic_DNA"/>
</dbReference>
<gene>
    <name evidence="1" type="ORF">ABU614_13700</name>
</gene>
<evidence type="ECO:0008006" key="2">
    <source>
        <dbReference type="Google" id="ProtNLM"/>
    </source>
</evidence>
<organism evidence="1">
    <name type="scientific">Lysobacter firmicutimachus</name>
    <dbReference type="NCBI Taxonomy" id="1792846"/>
    <lineage>
        <taxon>Bacteria</taxon>
        <taxon>Pseudomonadati</taxon>
        <taxon>Pseudomonadota</taxon>
        <taxon>Gammaproteobacteria</taxon>
        <taxon>Lysobacterales</taxon>
        <taxon>Lysobacteraceae</taxon>
        <taxon>Lysobacter</taxon>
    </lineage>
</organism>
<name>A0AAU8MN09_9GAMM</name>
<reference evidence="1" key="1">
    <citation type="submission" date="2024-06" db="EMBL/GenBank/DDBJ databases">
        <authorList>
            <person name="Li S."/>
        </authorList>
    </citation>
    <scope>NUCLEOTIDE SEQUENCE</scope>
    <source>
        <strain evidence="1">SR10</strain>
    </source>
</reference>